<keyword evidence="2" id="KW-1185">Reference proteome</keyword>
<reference evidence="1" key="1">
    <citation type="submission" date="2020-09" db="EMBL/GenBank/DDBJ databases">
        <title>Genome-Enabled Discovery of Anthraquinone Biosynthesis in Senna tora.</title>
        <authorList>
            <person name="Kang S.-H."/>
            <person name="Pandey R.P."/>
            <person name="Lee C.-M."/>
            <person name="Sim J.-S."/>
            <person name="Jeong J.-T."/>
            <person name="Choi B.-S."/>
            <person name="Jung M."/>
            <person name="Ginzburg D."/>
            <person name="Zhao K."/>
            <person name="Won S.Y."/>
            <person name="Oh T.-J."/>
            <person name="Yu Y."/>
            <person name="Kim N.-H."/>
            <person name="Lee O.R."/>
            <person name="Lee T.-H."/>
            <person name="Bashyal P."/>
            <person name="Kim T.-S."/>
            <person name="Lee W.-H."/>
            <person name="Kawkins C."/>
            <person name="Kim C.-K."/>
            <person name="Kim J.S."/>
            <person name="Ahn B.O."/>
            <person name="Rhee S.Y."/>
            <person name="Sohng J.K."/>
        </authorList>
    </citation>
    <scope>NUCLEOTIDE SEQUENCE</scope>
    <source>
        <tissue evidence="1">Leaf</tissue>
    </source>
</reference>
<evidence type="ECO:0000313" key="2">
    <source>
        <dbReference type="Proteomes" id="UP000634136"/>
    </source>
</evidence>
<accession>A0A834W0L0</accession>
<sequence length="52" mass="5707">MAVGDKSDPGVVPNIAQDGPSFSTQCDNQLLSMNLVKRCCHNFLTMLHVLFI</sequence>
<comment type="caution">
    <text evidence="1">The sequence shown here is derived from an EMBL/GenBank/DDBJ whole genome shotgun (WGS) entry which is preliminary data.</text>
</comment>
<gene>
    <name evidence="1" type="ORF">G2W53_043476</name>
</gene>
<proteinExistence type="predicted"/>
<protein>
    <submittedName>
        <fullName evidence="1">Uncharacterized protein</fullName>
    </submittedName>
</protein>
<evidence type="ECO:0000313" key="1">
    <source>
        <dbReference type="EMBL" id="KAF7804365.1"/>
    </source>
</evidence>
<organism evidence="1 2">
    <name type="scientific">Senna tora</name>
    <dbReference type="NCBI Taxonomy" id="362788"/>
    <lineage>
        <taxon>Eukaryota</taxon>
        <taxon>Viridiplantae</taxon>
        <taxon>Streptophyta</taxon>
        <taxon>Embryophyta</taxon>
        <taxon>Tracheophyta</taxon>
        <taxon>Spermatophyta</taxon>
        <taxon>Magnoliopsida</taxon>
        <taxon>eudicotyledons</taxon>
        <taxon>Gunneridae</taxon>
        <taxon>Pentapetalae</taxon>
        <taxon>rosids</taxon>
        <taxon>fabids</taxon>
        <taxon>Fabales</taxon>
        <taxon>Fabaceae</taxon>
        <taxon>Caesalpinioideae</taxon>
        <taxon>Cassia clade</taxon>
        <taxon>Senna</taxon>
    </lineage>
</organism>
<name>A0A834W0L0_9FABA</name>
<dbReference type="EMBL" id="JAAIUW010000013">
    <property type="protein sequence ID" value="KAF7804365.1"/>
    <property type="molecule type" value="Genomic_DNA"/>
</dbReference>
<dbReference type="AlphaFoldDB" id="A0A834W0L0"/>
<dbReference type="Proteomes" id="UP000634136">
    <property type="component" value="Unassembled WGS sequence"/>
</dbReference>